<reference evidence="3" key="1">
    <citation type="submission" date="2022-11" db="UniProtKB">
        <authorList>
            <consortium name="WormBaseParasite"/>
        </authorList>
    </citation>
    <scope>IDENTIFICATION</scope>
</reference>
<accession>A0A915KAS0</accession>
<protein>
    <submittedName>
        <fullName evidence="3">Uncharacterized protein</fullName>
    </submittedName>
</protein>
<sequence length="290" mass="31164">MPPHLSQNSVIAAILCASASAVSQIPRPSTATQANNDTTIAGTDSSDSFINIDPPQAPAATPTPVTNHRTRDALEQLCTAAPRITNNVPTVQTIDQIIGAISDQFQAQQQSVQPEIQEQNTYAIYPNPNFPLPWEQHIHYNATPAPYVTTPTDSTHTSSQSSELPLAVPALPSSSTVTATTLDTHALNQSTSTTNMVIPSKEIVSAAPLVSPGIVCWNATSHAFRDSCHIRSLVCQIDNLTPSSKMFVHKYTSTQAFQIPIKIGAVKAHPQCSILWPSGCHNRICVWRSA</sequence>
<dbReference type="AlphaFoldDB" id="A0A915KAS0"/>
<proteinExistence type="predicted"/>
<feature type="chain" id="PRO_5037932076" evidence="1">
    <location>
        <begin position="22"/>
        <end position="290"/>
    </location>
</feature>
<evidence type="ECO:0000313" key="3">
    <source>
        <dbReference type="WBParaSite" id="nRc.2.0.1.t35802-RA"/>
    </source>
</evidence>
<evidence type="ECO:0000313" key="2">
    <source>
        <dbReference type="Proteomes" id="UP000887565"/>
    </source>
</evidence>
<organism evidence="2 3">
    <name type="scientific">Romanomermis culicivorax</name>
    <name type="common">Nematode worm</name>
    <dbReference type="NCBI Taxonomy" id="13658"/>
    <lineage>
        <taxon>Eukaryota</taxon>
        <taxon>Metazoa</taxon>
        <taxon>Ecdysozoa</taxon>
        <taxon>Nematoda</taxon>
        <taxon>Enoplea</taxon>
        <taxon>Dorylaimia</taxon>
        <taxon>Mermithida</taxon>
        <taxon>Mermithoidea</taxon>
        <taxon>Mermithidae</taxon>
        <taxon>Romanomermis</taxon>
    </lineage>
</organism>
<dbReference type="Proteomes" id="UP000887565">
    <property type="component" value="Unplaced"/>
</dbReference>
<keyword evidence="2" id="KW-1185">Reference proteome</keyword>
<evidence type="ECO:0000256" key="1">
    <source>
        <dbReference type="SAM" id="SignalP"/>
    </source>
</evidence>
<name>A0A915KAS0_ROMCU</name>
<dbReference type="WBParaSite" id="nRc.2.0.1.t35802-RA">
    <property type="protein sequence ID" value="nRc.2.0.1.t35802-RA"/>
    <property type="gene ID" value="nRc.2.0.1.g35802"/>
</dbReference>
<keyword evidence="1" id="KW-0732">Signal</keyword>
<feature type="signal peptide" evidence="1">
    <location>
        <begin position="1"/>
        <end position="21"/>
    </location>
</feature>